<comment type="similarity">
    <text evidence="2">Belongs to the SNF2/RAD54 helicase family.</text>
</comment>
<dbReference type="GO" id="GO:0016887">
    <property type="term" value="F:ATP hydrolysis activity"/>
    <property type="evidence" value="ECO:0007669"/>
    <property type="project" value="InterPro"/>
</dbReference>
<dbReference type="InterPro" id="IPR038718">
    <property type="entry name" value="SNF2-like_sf"/>
</dbReference>
<dbReference type="SUPFAM" id="SSF52540">
    <property type="entry name" value="P-loop containing nucleoside triphosphate hydrolases"/>
    <property type="match status" value="1"/>
</dbReference>
<keyword evidence="5" id="KW-0067">ATP-binding</keyword>
<dbReference type="Pfam" id="PF00176">
    <property type="entry name" value="SNF2-rel_dom"/>
    <property type="match status" value="1"/>
</dbReference>
<gene>
    <name evidence="11" type="ORF">RJ640_016204</name>
</gene>
<evidence type="ECO:0000256" key="2">
    <source>
        <dbReference type="ARBA" id="ARBA00007025"/>
    </source>
</evidence>
<evidence type="ECO:0000256" key="3">
    <source>
        <dbReference type="ARBA" id="ARBA00022741"/>
    </source>
</evidence>
<evidence type="ECO:0000256" key="9">
    <source>
        <dbReference type="SAM" id="Phobius"/>
    </source>
</evidence>
<dbReference type="GO" id="GO:0004386">
    <property type="term" value="F:helicase activity"/>
    <property type="evidence" value="ECO:0007669"/>
    <property type="project" value="UniProtKB-KW"/>
</dbReference>
<dbReference type="Gene3D" id="3.40.50.10810">
    <property type="entry name" value="Tandem AAA-ATPase domain"/>
    <property type="match status" value="1"/>
</dbReference>
<reference evidence="11" key="1">
    <citation type="submission" date="2022-12" db="EMBL/GenBank/DDBJ databases">
        <title>Draft genome assemblies for two species of Escallonia (Escalloniales).</title>
        <authorList>
            <person name="Chanderbali A."/>
            <person name="Dervinis C."/>
            <person name="Anghel I."/>
            <person name="Soltis D."/>
            <person name="Soltis P."/>
            <person name="Zapata F."/>
        </authorList>
    </citation>
    <scope>NUCLEOTIDE SEQUENCE</scope>
    <source>
        <strain evidence="11">UCBG92.1500</strain>
        <tissue evidence="11">Leaf</tissue>
    </source>
</reference>
<accession>A0AA88QFI2</accession>
<dbReference type="InterPro" id="IPR027417">
    <property type="entry name" value="P-loop_NTPase"/>
</dbReference>
<evidence type="ECO:0000313" key="12">
    <source>
        <dbReference type="Proteomes" id="UP001187471"/>
    </source>
</evidence>
<comment type="subcellular location">
    <subcellularLocation>
        <location evidence="1">Nucleus</location>
    </subcellularLocation>
</comment>
<feature type="domain" description="SNF2 N-terminal" evidence="10">
    <location>
        <begin position="422"/>
        <end position="518"/>
    </location>
</feature>
<keyword evidence="7" id="KW-0539">Nucleus</keyword>
<keyword evidence="9" id="KW-0812">Transmembrane</keyword>
<dbReference type="AlphaFoldDB" id="A0AA88QFI2"/>
<keyword evidence="3" id="KW-0547">Nucleotide-binding</keyword>
<dbReference type="Proteomes" id="UP001187471">
    <property type="component" value="Unassembled WGS sequence"/>
</dbReference>
<dbReference type="InterPro" id="IPR044574">
    <property type="entry name" value="ARIP4-like"/>
</dbReference>
<keyword evidence="4" id="KW-0347">Helicase</keyword>
<proteinExistence type="inferred from homology"/>
<feature type="region of interest" description="Disordered" evidence="8">
    <location>
        <begin position="302"/>
        <end position="323"/>
    </location>
</feature>
<name>A0AA88QFI2_9ASTE</name>
<evidence type="ECO:0000313" key="11">
    <source>
        <dbReference type="EMBL" id="KAK2968272.1"/>
    </source>
</evidence>
<evidence type="ECO:0000256" key="1">
    <source>
        <dbReference type="ARBA" id="ARBA00004123"/>
    </source>
</evidence>
<evidence type="ECO:0000259" key="10">
    <source>
        <dbReference type="Pfam" id="PF00176"/>
    </source>
</evidence>
<protein>
    <recommendedName>
        <fullName evidence="10">SNF2 N-terminal domain-containing protein</fullName>
    </recommendedName>
</protein>
<sequence>MATAIWFKNLAKTLNFGILIRFWEPPNRSPSPSKLHCEITHLAERSAKPHRQKKTADYQSSQQPEEECLESFLLMHLPRLVITRMKQKKDLPFPYEQDAVQKEVTTVNRLMESNLNGLIPVDPVSDKNETASQALKTDVCEDYESPNEPRGSKRPHGSDVGSTIKKSRVVTIDSDNEGLAPEDSSIPLHNKNEMADNYIQKNRDDAIPGTLCASPSANLDLNCTACGKVSTELNQHPLLEVVICGGCKQSVEAKMQLKRNFGEEFLLEVQASGWKCCCCTPSILKRLTSQLQEAIESKGLLGSDLDSDSDDSDGDVHSMISTKRRQKKKIRRILDDAELGEETKRKIAIEKERQARLKSLGAQFSSKSMMMNSTSSVENLSQSDTVEVLSDALRGYIVNAVREEGEEAVRIPSSISTKLKPHQVKGIQFMWENIIQSIRKVRSGDKGLGCILAHTMGLGKTLQVITFLYAAMRRVDLGLKCALIVTPVNVLHNWRHEFDKWKPTELKPLRVSMLEDVSRAIRNAQLQPLEEETFLDVIVASLPGYPACIIGPKYSSSKYIFIKKGILAPPTASWATGSLVRAFLIFFPMLMATQLSALTIAFMAINAT</sequence>
<evidence type="ECO:0000256" key="6">
    <source>
        <dbReference type="ARBA" id="ARBA00023125"/>
    </source>
</evidence>
<feature type="transmembrane region" description="Helical" evidence="9">
    <location>
        <begin position="583"/>
        <end position="605"/>
    </location>
</feature>
<dbReference type="PANTHER" id="PTHR45797:SF1">
    <property type="entry name" value="HELICASE ARIP4"/>
    <property type="match status" value="1"/>
</dbReference>
<keyword evidence="6" id="KW-0238">DNA-binding</keyword>
<dbReference type="InterPro" id="IPR000330">
    <property type="entry name" value="SNF2_N"/>
</dbReference>
<keyword evidence="9" id="KW-1133">Transmembrane helix</keyword>
<evidence type="ECO:0000256" key="4">
    <source>
        <dbReference type="ARBA" id="ARBA00022806"/>
    </source>
</evidence>
<evidence type="ECO:0000256" key="8">
    <source>
        <dbReference type="SAM" id="MobiDB-lite"/>
    </source>
</evidence>
<feature type="region of interest" description="Disordered" evidence="8">
    <location>
        <begin position="121"/>
        <end position="167"/>
    </location>
</feature>
<keyword evidence="4" id="KW-0378">Hydrolase</keyword>
<evidence type="ECO:0000256" key="7">
    <source>
        <dbReference type="ARBA" id="ARBA00023242"/>
    </source>
</evidence>
<dbReference type="GO" id="GO:0005634">
    <property type="term" value="C:nucleus"/>
    <property type="evidence" value="ECO:0007669"/>
    <property type="project" value="UniProtKB-SubCell"/>
</dbReference>
<comment type="caution">
    <text evidence="11">The sequence shown here is derived from an EMBL/GenBank/DDBJ whole genome shotgun (WGS) entry which is preliminary data.</text>
</comment>
<organism evidence="11 12">
    <name type="scientific">Escallonia rubra</name>
    <dbReference type="NCBI Taxonomy" id="112253"/>
    <lineage>
        <taxon>Eukaryota</taxon>
        <taxon>Viridiplantae</taxon>
        <taxon>Streptophyta</taxon>
        <taxon>Embryophyta</taxon>
        <taxon>Tracheophyta</taxon>
        <taxon>Spermatophyta</taxon>
        <taxon>Magnoliopsida</taxon>
        <taxon>eudicotyledons</taxon>
        <taxon>Gunneridae</taxon>
        <taxon>Pentapetalae</taxon>
        <taxon>asterids</taxon>
        <taxon>campanulids</taxon>
        <taxon>Escalloniales</taxon>
        <taxon>Escalloniaceae</taxon>
        <taxon>Escallonia</taxon>
    </lineage>
</organism>
<dbReference type="GO" id="GO:0005524">
    <property type="term" value="F:ATP binding"/>
    <property type="evidence" value="ECO:0007669"/>
    <property type="project" value="UniProtKB-KW"/>
</dbReference>
<dbReference type="PANTHER" id="PTHR45797">
    <property type="entry name" value="RAD54-LIKE"/>
    <property type="match status" value="1"/>
</dbReference>
<dbReference type="GO" id="GO:0003677">
    <property type="term" value="F:DNA binding"/>
    <property type="evidence" value="ECO:0007669"/>
    <property type="project" value="UniProtKB-KW"/>
</dbReference>
<keyword evidence="9" id="KW-0472">Membrane</keyword>
<keyword evidence="12" id="KW-1185">Reference proteome</keyword>
<evidence type="ECO:0000256" key="5">
    <source>
        <dbReference type="ARBA" id="ARBA00022840"/>
    </source>
</evidence>
<dbReference type="EMBL" id="JAVXUO010002923">
    <property type="protein sequence ID" value="KAK2968272.1"/>
    <property type="molecule type" value="Genomic_DNA"/>
</dbReference>